<feature type="active site" evidence="5 6">
    <location>
        <position position="169"/>
    </location>
</feature>
<dbReference type="STRING" id="331657.A0A4U0WR22"/>
<feature type="region of interest" description="Disordered" evidence="7">
    <location>
        <begin position="29"/>
        <end position="55"/>
    </location>
</feature>
<evidence type="ECO:0000259" key="8">
    <source>
        <dbReference type="PROSITE" id="PS50203"/>
    </source>
</evidence>
<feature type="domain" description="Calpain catalytic" evidence="8">
    <location>
        <begin position="100"/>
        <end position="429"/>
    </location>
</feature>
<feature type="active site" evidence="5 6">
    <location>
        <position position="373"/>
    </location>
</feature>
<sequence>MAAQRSDPDFVGDFVRTTDFVGRLVRITRPPNHLGSEGSAEPCPKPRMKKQPPQKSIDQFWEKFTTKTPGKAFTILPTTLAMCKSKVAKIVKECRRVNQKYRDPHFDIERDFTLSLKGRPPDCLMGLDDDVCRLRPLSVKRVEDIFDDPHFFIEGATASDVRQGKDGDCWFMSALCTLSNMKELIERVCVQWDEQVGVYGFVFHRDGDFESVVIDDKLYLIKEDFNDATLNREQWLELKNRKNEEEEYRAVMQTGSRALYFAQCSDQNETWLPLLEKAYAKAHGDYQAIDGGFVGEGIEDLTGGVTTEVFATDILDKDAFWKNELQNVNKHFLFGCGQLGGIYGERKGIMERHAYSIMEAVEMEGERLVKLRNPWGNTEWRGAWSDGSEEWNGFWMEKLNHRFGDDGVFWMSYKDLLKTYQHFDRTRLFGDEWQICQHWTSLSIPWKMDYLNTKFQITLAKPGPVVIVLSQLDDRYFRGLEGEYEFKLQFRLHVKDEKDYIVRSQGTYYMKRSVSTEVELEAGVYSVVLKITAHRCSDRRKPEQVVRERCVARREKLLAIGLSYDLAHAKGHFKESESEKRERDKKELKEKRKAQAKKMHEARRRDAKKRRLREKRRHLKLASKAECGQGTGVSTPGSVQFEQSDDNEAEAGTEDDTSKSGTSGENAGSGDGAIEHKERPTTSEPLTQIATETEHHSTKSSGAAKNSRGARPATLPLRPKGALSNSLRTPTLRINDSSAFPSRQLSLADISDDDLSWDSEIDIPSSDSRSDFGDASGYRNNDCDRYGEESEDDFERDPWNAVCVVGLRVYSTAKGEGDVKIEVCRPEEKEAKASLERKLDVDDSAADATRNRGAATGKENVDVEVVGGSPAKVARPLRWR</sequence>
<dbReference type="GO" id="GO:0006508">
    <property type="term" value="P:proteolysis"/>
    <property type="evidence" value="ECO:0007669"/>
    <property type="project" value="UniProtKB-KW"/>
</dbReference>
<evidence type="ECO:0000313" key="9">
    <source>
        <dbReference type="EMBL" id="TKA64903.1"/>
    </source>
</evidence>
<proteinExistence type="inferred from homology"/>
<comment type="caution">
    <text evidence="9">The sequence shown here is derived from an EMBL/GenBank/DDBJ whole genome shotgun (WGS) entry which is preliminary data.</text>
</comment>
<dbReference type="Pfam" id="PF00648">
    <property type="entry name" value="Peptidase_C2"/>
    <property type="match status" value="2"/>
</dbReference>
<dbReference type="OrthoDB" id="424753at2759"/>
<dbReference type="Gene3D" id="3.90.70.10">
    <property type="entry name" value="Cysteine proteinases"/>
    <property type="match status" value="1"/>
</dbReference>
<dbReference type="PRINTS" id="PR00704">
    <property type="entry name" value="CALPAIN"/>
</dbReference>
<evidence type="ECO:0000256" key="5">
    <source>
        <dbReference type="PIRSR" id="PIRSR622684-1"/>
    </source>
</evidence>
<dbReference type="SMART" id="SM00230">
    <property type="entry name" value="CysPc"/>
    <property type="match status" value="1"/>
</dbReference>
<feature type="region of interest" description="Disordered" evidence="7">
    <location>
        <begin position="572"/>
        <end position="735"/>
    </location>
</feature>
<comment type="similarity">
    <text evidence="1">Belongs to the peptidase C2 family.</text>
</comment>
<feature type="compositionally biased region" description="Polar residues" evidence="7">
    <location>
        <begin position="632"/>
        <end position="642"/>
    </location>
</feature>
<dbReference type="EMBL" id="NAJN01001207">
    <property type="protein sequence ID" value="TKA64903.1"/>
    <property type="molecule type" value="Genomic_DNA"/>
</dbReference>
<evidence type="ECO:0000256" key="3">
    <source>
        <dbReference type="ARBA" id="ARBA00022801"/>
    </source>
</evidence>
<gene>
    <name evidence="9" type="ORF">B0A49_11428</name>
</gene>
<feature type="compositionally biased region" description="Basic and acidic residues" evidence="7">
    <location>
        <begin position="572"/>
        <end position="590"/>
    </location>
</feature>
<dbReference type="SUPFAM" id="SSF49758">
    <property type="entry name" value="Calpain large subunit, middle domain (domain III)"/>
    <property type="match status" value="1"/>
</dbReference>
<dbReference type="PROSITE" id="PS50203">
    <property type="entry name" value="CALPAIN_CAT"/>
    <property type="match status" value="1"/>
</dbReference>
<name>A0A4U0WR22_9PEZI</name>
<evidence type="ECO:0000256" key="4">
    <source>
        <dbReference type="ARBA" id="ARBA00022807"/>
    </source>
</evidence>
<keyword evidence="3 6" id="KW-0378">Hydrolase</keyword>
<feature type="compositionally biased region" description="Basic residues" evidence="7">
    <location>
        <begin position="591"/>
        <end position="621"/>
    </location>
</feature>
<feature type="compositionally biased region" description="Polar residues" evidence="7">
    <location>
        <begin position="723"/>
        <end position="735"/>
    </location>
</feature>
<protein>
    <recommendedName>
        <fullName evidence="8">Calpain catalytic domain-containing protein</fullName>
    </recommendedName>
</protein>
<organism evidence="9 10">
    <name type="scientific">Cryomyces minteri</name>
    <dbReference type="NCBI Taxonomy" id="331657"/>
    <lineage>
        <taxon>Eukaryota</taxon>
        <taxon>Fungi</taxon>
        <taxon>Dikarya</taxon>
        <taxon>Ascomycota</taxon>
        <taxon>Pezizomycotina</taxon>
        <taxon>Dothideomycetes</taxon>
        <taxon>Dothideomycetes incertae sedis</taxon>
        <taxon>Cryomyces</taxon>
    </lineage>
</organism>
<feature type="compositionally biased region" description="Polar residues" evidence="7">
    <location>
        <begin position="682"/>
        <end position="691"/>
    </location>
</feature>
<evidence type="ECO:0000256" key="6">
    <source>
        <dbReference type="PROSITE-ProRule" id="PRU00239"/>
    </source>
</evidence>
<feature type="region of interest" description="Disordered" evidence="7">
    <location>
        <begin position="832"/>
        <end position="860"/>
    </location>
</feature>
<dbReference type="PANTHER" id="PTHR10183:SF379">
    <property type="entry name" value="CALPAIN-5"/>
    <property type="match status" value="1"/>
</dbReference>
<reference evidence="9 10" key="1">
    <citation type="submission" date="2017-03" db="EMBL/GenBank/DDBJ databases">
        <title>Genomes of endolithic fungi from Antarctica.</title>
        <authorList>
            <person name="Coleine C."/>
            <person name="Masonjones S."/>
            <person name="Stajich J.E."/>
        </authorList>
    </citation>
    <scope>NUCLEOTIDE SEQUENCE [LARGE SCALE GENOMIC DNA]</scope>
    <source>
        <strain evidence="9 10">CCFEE 5187</strain>
    </source>
</reference>
<dbReference type="InterPro" id="IPR038765">
    <property type="entry name" value="Papain-like_cys_pep_sf"/>
</dbReference>
<dbReference type="FunFam" id="3.90.70.10:FF:000072">
    <property type="entry name" value="Cysteine proteinase"/>
    <property type="match status" value="1"/>
</dbReference>
<keyword evidence="10" id="KW-1185">Reference proteome</keyword>
<evidence type="ECO:0000313" key="10">
    <source>
        <dbReference type="Proteomes" id="UP000308768"/>
    </source>
</evidence>
<dbReference type="GO" id="GO:0004198">
    <property type="term" value="F:calcium-dependent cysteine-type endopeptidase activity"/>
    <property type="evidence" value="ECO:0007669"/>
    <property type="project" value="InterPro"/>
</dbReference>
<feature type="compositionally biased region" description="Basic and acidic residues" evidence="7">
    <location>
        <begin position="832"/>
        <end position="841"/>
    </location>
</feature>
<evidence type="ECO:0000256" key="1">
    <source>
        <dbReference type="ARBA" id="ARBA00007623"/>
    </source>
</evidence>
<keyword evidence="2 6" id="KW-0645">Protease</keyword>
<dbReference type="Proteomes" id="UP000308768">
    <property type="component" value="Unassembled WGS sequence"/>
</dbReference>
<dbReference type="InterPro" id="IPR001300">
    <property type="entry name" value="Peptidase_C2_calpain_cat"/>
</dbReference>
<accession>A0A4U0WR22</accession>
<feature type="compositionally biased region" description="Acidic residues" evidence="7">
    <location>
        <begin position="643"/>
        <end position="655"/>
    </location>
</feature>
<feature type="active site" evidence="5 6">
    <location>
        <position position="353"/>
    </location>
</feature>
<feature type="region of interest" description="Disordered" evidence="7">
    <location>
        <begin position="756"/>
        <end position="792"/>
    </location>
</feature>
<dbReference type="CDD" id="cd00044">
    <property type="entry name" value="CysPc"/>
    <property type="match status" value="1"/>
</dbReference>
<evidence type="ECO:0000256" key="2">
    <source>
        <dbReference type="ARBA" id="ARBA00022670"/>
    </source>
</evidence>
<dbReference type="AlphaFoldDB" id="A0A4U0WR22"/>
<dbReference type="SUPFAM" id="SSF54001">
    <property type="entry name" value="Cysteine proteinases"/>
    <property type="match status" value="1"/>
</dbReference>
<dbReference type="InterPro" id="IPR036213">
    <property type="entry name" value="Calpain_III_sf"/>
</dbReference>
<dbReference type="InterPro" id="IPR022684">
    <property type="entry name" value="Calpain_cysteine_protease"/>
</dbReference>
<keyword evidence="4 6" id="KW-0788">Thiol protease</keyword>
<dbReference type="PANTHER" id="PTHR10183">
    <property type="entry name" value="CALPAIN"/>
    <property type="match status" value="1"/>
</dbReference>
<evidence type="ECO:0000256" key="7">
    <source>
        <dbReference type="SAM" id="MobiDB-lite"/>
    </source>
</evidence>